<keyword evidence="3" id="KW-1134">Transmembrane beta strand</keyword>
<dbReference type="GO" id="GO:0015344">
    <property type="term" value="F:siderophore uptake transmembrane transporter activity"/>
    <property type="evidence" value="ECO:0007669"/>
    <property type="project" value="TreeGrafter"/>
</dbReference>
<name>A0A3N4PMR0_9BACT</name>
<dbReference type="OrthoDB" id="9768147at2"/>
<feature type="domain" description="TonB-dependent transporter Oar-like beta-barrel" evidence="8">
    <location>
        <begin position="354"/>
        <end position="1016"/>
    </location>
</feature>
<dbReference type="Proteomes" id="UP000278351">
    <property type="component" value="Unassembled WGS sequence"/>
</dbReference>
<sequence length="1081" mass="119901">MGFKKLLITLLCVLGVATAFAQVTTSGLNGIIKDDQNQGLPGATVKATHLPTGTIYGTTTQPDGRYTIPNMRAGGPYKVEVSFIGYSTQTFDDIHLKLGVAQKLDATLASGSQQLKEISVTGQRGGIINPNNSGTAVNISRNQIENLPTVTRSVQDFARLSAQASTYSSGSDGSPLGISFGGQNNRYNQFAIDGAMANDVFGLAASGTNGGQAGANPISIEAIDQIQVVLNPYDVKQSGFAGGGINAITKSGTNDFHGAAYYLFQNEGLVGKSPNAVKSKYGKFNNDIYGIGIGGPIIKNKLFFYLNAERTKRSNPIEFNPDDPGTGATNYTAAELKAISDKVRTDYNVDLGPYTAQNKTQESTSILARIDWNINSVHKLTLRHSYLDANNMLGTSRNRDQAYFLNSYYDFPSKTNSTTLELNSLFSNKISNELRIGLNVVRDNRDYKGEPFTNVRINDAGRTFNLGSEFSSTVNALKQNIVTLTDNVTLYRGKHTITIGTSNDFYNMKNDFIQANFGAYTFNSLNDFMTNAKPFQYQINYTTNDSLAKDGVKFSAAQLSLYAQDEWDVLSNLRLTYGLRVDLPIFPTNPPGNSTFSKDFPGYSTSMLPKSRPLWAPRIGFNWDVMNNGKTQIRGGVGIFTSRVPFVWISNQYNNTGNLYTNVNLSGNALPAAFRMRFNKNDPFYGQYSAANLAAMGANVARPTNINITAEDFKFPQVFKTNLAVDQQLPWGIIGTLEFNYSKTINNTIWTNLNAERTNNTITLGGNEKRPVWDTVYRNYDQVLLLDNTNEGYTYNLSAEFTKTSSKGLFAKVGYSFGESYSLNDGTSSTAGSNWRFPPNTRGLNELDLGYSKYRMGHRILGAVAQTFKYGNGKKWATTVSLFYNGQSGTPYSWVYFNSVDPTGDDRGSSGNNDLVYVPTQAEVATMRFETITKRDPATGAVTYTRTEAQQRVDFEELIQNDKYLNSHRGRNTEKYDVRTPFEHVFDFKLVQVIPIVKNHKIELTFDVMNVGNLLNSKWGRTYFITNNVSTPITFRRNEVAGPLYQYDKTRLNDTDGKFTPYFTNNFTSRWRGQVGVRYSF</sequence>
<dbReference type="Pfam" id="PF13620">
    <property type="entry name" value="CarboxypepD_reg"/>
    <property type="match status" value="1"/>
</dbReference>
<dbReference type="RefSeq" id="WP_123849252.1">
    <property type="nucleotide sequence ID" value="NZ_RPDH01000003.1"/>
</dbReference>
<dbReference type="SUPFAM" id="SSF56935">
    <property type="entry name" value="Porins"/>
    <property type="match status" value="1"/>
</dbReference>
<evidence type="ECO:0000313" key="9">
    <source>
        <dbReference type="EMBL" id="RPE05607.1"/>
    </source>
</evidence>
<dbReference type="Gene3D" id="2.170.130.10">
    <property type="entry name" value="TonB-dependent receptor, plug domain"/>
    <property type="match status" value="1"/>
</dbReference>
<keyword evidence="6" id="KW-0998">Cell outer membrane</keyword>
<evidence type="ECO:0000259" key="8">
    <source>
        <dbReference type="Pfam" id="PF25183"/>
    </source>
</evidence>
<comment type="caution">
    <text evidence="9">The sequence shown here is derived from an EMBL/GenBank/DDBJ whole genome shotgun (WGS) entry which is preliminary data.</text>
</comment>
<feature type="signal peptide" evidence="7">
    <location>
        <begin position="1"/>
        <end position="21"/>
    </location>
</feature>
<evidence type="ECO:0000256" key="4">
    <source>
        <dbReference type="ARBA" id="ARBA00022692"/>
    </source>
</evidence>
<evidence type="ECO:0000256" key="5">
    <source>
        <dbReference type="ARBA" id="ARBA00023136"/>
    </source>
</evidence>
<dbReference type="InterPro" id="IPR039426">
    <property type="entry name" value="TonB-dep_rcpt-like"/>
</dbReference>
<dbReference type="GO" id="GO:0009279">
    <property type="term" value="C:cell outer membrane"/>
    <property type="evidence" value="ECO:0007669"/>
    <property type="project" value="UniProtKB-SubCell"/>
</dbReference>
<dbReference type="SUPFAM" id="SSF49464">
    <property type="entry name" value="Carboxypeptidase regulatory domain-like"/>
    <property type="match status" value="1"/>
</dbReference>
<keyword evidence="10" id="KW-1185">Reference proteome</keyword>
<keyword evidence="4" id="KW-0812">Transmembrane</keyword>
<feature type="chain" id="PRO_5018207989" evidence="7">
    <location>
        <begin position="22"/>
        <end position="1081"/>
    </location>
</feature>
<gene>
    <name evidence="9" type="ORF">EGT74_24835</name>
</gene>
<evidence type="ECO:0000313" key="10">
    <source>
        <dbReference type="Proteomes" id="UP000278351"/>
    </source>
</evidence>
<proteinExistence type="predicted"/>
<dbReference type="InterPro" id="IPR008969">
    <property type="entry name" value="CarboxyPept-like_regulatory"/>
</dbReference>
<accession>A0A3N4PMR0</accession>
<dbReference type="Gene3D" id="2.40.170.20">
    <property type="entry name" value="TonB-dependent receptor, beta-barrel domain"/>
    <property type="match status" value="1"/>
</dbReference>
<evidence type="ECO:0000256" key="6">
    <source>
        <dbReference type="ARBA" id="ARBA00023237"/>
    </source>
</evidence>
<protein>
    <submittedName>
        <fullName evidence="9">TonB-dependent receptor</fullName>
    </submittedName>
</protein>
<dbReference type="AlphaFoldDB" id="A0A3N4PMR0"/>
<evidence type="ECO:0000256" key="3">
    <source>
        <dbReference type="ARBA" id="ARBA00022452"/>
    </source>
</evidence>
<dbReference type="PANTHER" id="PTHR30069">
    <property type="entry name" value="TONB-DEPENDENT OUTER MEMBRANE RECEPTOR"/>
    <property type="match status" value="1"/>
</dbReference>
<organism evidence="9 10">
    <name type="scientific">Chitinophaga lutea</name>
    <dbReference type="NCBI Taxonomy" id="2488634"/>
    <lineage>
        <taxon>Bacteria</taxon>
        <taxon>Pseudomonadati</taxon>
        <taxon>Bacteroidota</taxon>
        <taxon>Chitinophagia</taxon>
        <taxon>Chitinophagales</taxon>
        <taxon>Chitinophagaceae</taxon>
        <taxon>Chitinophaga</taxon>
    </lineage>
</organism>
<dbReference type="Gene3D" id="2.60.40.1120">
    <property type="entry name" value="Carboxypeptidase-like, regulatory domain"/>
    <property type="match status" value="1"/>
</dbReference>
<keyword evidence="7" id="KW-0732">Signal</keyword>
<keyword evidence="2" id="KW-0813">Transport</keyword>
<dbReference type="GO" id="GO:0044718">
    <property type="term" value="P:siderophore transmembrane transport"/>
    <property type="evidence" value="ECO:0007669"/>
    <property type="project" value="TreeGrafter"/>
</dbReference>
<feature type="domain" description="TonB-dependent transporter Oar-like beta-barrel" evidence="8">
    <location>
        <begin position="248"/>
        <end position="316"/>
    </location>
</feature>
<dbReference type="InterPro" id="IPR036942">
    <property type="entry name" value="Beta-barrel_TonB_sf"/>
</dbReference>
<keyword evidence="9" id="KW-0675">Receptor</keyword>
<evidence type="ECO:0000256" key="1">
    <source>
        <dbReference type="ARBA" id="ARBA00004571"/>
    </source>
</evidence>
<dbReference type="EMBL" id="RPDH01000003">
    <property type="protein sequence ID" value="RPE05607.1"/>
    <property type="molecule type" value="Genomic_DNA"/>
</dbReference>
<evidence type="ECO:0000256" key="2">
    <source>
        <dbReference type="ARBA" id="ARBA00022448"/>
    </source>
</evidence>
<reference evidence="9 10" key="1">
    <citation type="submission" date="2018-11" db="EMBL/GenBank/DDBJ databases">
        <title>Chitinophaga lutea sp.nov., isolate from arsenic contaminated soil.</title>
        <authorList>
            <person name="Zong Y."/>
        </authorList>
    </citation>
    <scope>NUCLEOTIDE SEQUENCE [LARGE SCALE GENOMIC DNA]</scope>
    <source>
        <strain evidence="9 10">ZY74</strain>
    </source>
</reference>
<dbReference type="InterPro" id="IPR037066">
    <property type="entry name" value="Plug_dom_sf"/>
</dbReference>
<evidence type="ECO:0000256" key="7">
    <source>
        <dbReference type="SAM" id="SignalP"/>
    </source>
</evidence>
<comment type="subcellular location">
    <subcellularLocation>
        <location evidence="1">Cell outer membrane</location>
        <topology evidence="1">Multi-pass membrane protein</topology>
    </subcellularLocation>
</comment>
<dbReference type="PANTHER" id="PTHR30069:SF46">
    <property type="entry name" value="OAR PROTEIN"/>
    <property type="match status" value="1"/>
</dbReference>
<dbReference type="InterPro" id="IPR057601">
    <property type="entry name" value="Oar-like_b-barrel"/>
</dbReference>
<keyword evidence="5" id="KW-0472">Membrane</keyword>
<dbReference type="Pfam" id="PF25183">
    <property type="entry name" value="OMP_b-brl_4"/>
    <property type="match status" value="2"/>
</dbReference>